<evidence type="ECO:0000256" key="2">
    <source>
        <dbReference type="ARBA" id="ARBA00012000"/>
    </source>
</evidence>
<comment type="caution">
    <text evidence="6">The sequence shown here is derived from an EMBL/GenBank/DDBJ whole genome shotgun (WGS) entry which is preliminary data.</text>
</comment>
<evidence type="ECO:0000256" key="3">
    <source>
        <dbReference type="ARBA" id="ARBA00022763"/>
    </source>
</evidence>
<keyword evidence="4" id="KW-0234">DNA repair</keyword>
<feature type="domain" description="HhH-GPD" evidence="5">
    <location>
        <begin position="28"/>
        <end position="180"/>
    </location>
</feature>
<protein>
    <recommendedName>
        <fullName evidence="2">DNA-3-methyladenine glycosylase II</fullName>
        <ecNumber evidence="2">3.2.2.21</ecNumber>
    </recommendedName>
</protein>
<dbReference type="SMART" id="SM00478">
    <property type="entry name" value="ENDO3c"/>
    <property type="match status" value="1"/>
</dbReference>
<gene>
    <name evidence="6" type="ORF">QU481_01470</name>
</gene>
<keyword evidence="7" id="KW-1185">Reference proteome</keyword>
<keyword evidence="3" id="KW-0227">DNA damage</keyword>
<evidence type="ECO:0000259" key="5">
    <source>
        <dbReference type="SMART" id="SM00478"/>
    </source>
</evidence>
<dbReference type="RefSeq" id="WP_289828089.1">
    <property type="nucleotide sequence ID" value="NZ_JAUEDK010000002.1"/>
</dbReference>
<dbReference type="Pfam" id="PF00730">
    <property type="entry name" value="HhH-GPD"/>
    <property type="match status" value="1"/>
</dbReference>
<dbReference type="PANTHER" id="PTHR43003:SF5">
    <property type="entry name" value="DNA-3-METHYLADENINE GLYCOSYLASE"/>
    <property type="match status" value="1"/>
</dbReference>
<evidence type="ECO:0000256" key="1">
    <source>
        <dbReference type="ARBA" id="ARBA00000086"/>
    </source>
</evidence>
<evidence type="ECO:0000313" key="6">
    <source>
        <dbReference type="EMBL" id="MDN0073562.1"/>
    </source>
</evidence>
<dbReference type="CDD" id="cd00056">
    <property type="entry name" value="ENDO3c"/>
    <property type="match status" value="1"/>
</dbReference>
<accession>A0ABT7XIG7</accession>
<sequence length="186" mass="20620">MAGLIERFGGSVLKTRGEPFETLLRAIVGQQISMRAAETIWGRLTALLNDHSPAAVLAADETALRGVGLSARKVGYARDLAAHFHDGRLTVERLAAAGDEEVLAALTAVRGIGRWTAEMCLIFNLSRADIWPVDDIGVQRALAELYFHGARPSLAECRELGERWRPWRSVASWFLWCYLDPVEVNY</sequence>
<comment type="catalytic activity">
    <reaction evidence="1">
        <text>Hydrolysis of alkylated DNA, releasing 3-methyladenine, 3-methylguanine, 7-methylguanine and 7-methyladenine.</text>
        <dbReference type="EC" id="3.2.2.21"/>
    </reaction>
</comment>
<dbReference type="Gene3D" id="1.10.340.30">
    <property type="entry name" value="Hypothetical protein, domain 2"/>
    <property type="match status" value="1"/>
</dbReference>
<dbReference type="EC" id="3.2.2.21" evidence="2"/>
<dbReference type="Gene3D" id="1.10.1670.40">
    <property type="match status" value="1"/>
</dbReference>
<dbReference type="InterPro" id="IPR051912">
    <property type="entry name" value="Alkylbase_DNA_Glycosylase/TA"/>
</dbReference>
<name>A0ABT7XIG7_9NEIS</name>
<reference evidence="6" key="1">
    <citation type="submission" date="2023-06" db="EMBL/GenBank/DDBJ databases">
        <authorList>
            <person name="Zhang S."/>
        </authorList>
    </citation>
    <scope>NUCLEOTIDE SEQUENCE</scope>
    <source>
        <strain evidence="6">SG2303</strain>
    </source>
</reference>
<dbReference type="InterPro" id="IPR011257">
    <property type="entry name" value="DNA_glycosylase"/>
</dbReference>
<organism evidence="6 7">
    <name type="scientific">Crenobacter oryzisoli</name>
    <dbReference type="NCBI Taxonomy" id="3056844"/>
    <lineage>
        <taxon>Bacteria</taxon>
        <taxon>Pseudomonadati</taxon>
        <taxon>Pseudomonadota</taxon>
        <taxon>Betaproteobacteria</taxon>
        <taxon>Neisseriales</taxon>
        <taxon>Neisseriaceae</taxon>
        <taxon>Crenobacter</taxon>
    </lineage>
</organism>
<dbReference type="InterPro" id="IPR003265">
    <property type="entry name" value="HhH-GPD_domain"/>
</dbReference>
<dbReference type="Proteomes" id="UP001168540">
    <property type="component" value="Unassembled WGS sequence"/>
</dbReference>
<evidence type="ECO:0000256" key="4">
    <source>
        <dbReference type="ARBA" id="ARBA00023204"/>
    </source>
</evidence>
<dbReference type="SUPFAM" id="SSF48150">
    <property type="entry name" value="DNA-glycosylase"/>
    <property type="match status" value="1"/>
</dbReference>
<dbReference type="PANTHER" id="PTHR43003">
    <property type="entry name" value="DNA-3-METHYLADENINE GLYCOSYLASE"/>
    <property type="match status" value="1"/>
</dbReference>
<evidence type="ECO:0000313" key="7">
    <source>
        <dbReference type="Proteomes" id="UP001168540"/>
    </source>
</evidence>
<proteinExistence type="predicted"/>
<dbReference type="EMBL" id="JAUEDK010000002">
    <property type="protein sequence ID" value="MDN0073562.1"/>
    <property type="molecule type" value="Genomic_DNA"/>
</dbReference>